<dbReference type="AlphaFoldDB" id="A0AAP3DHG6"/>
<organism evidence="2 3">
    <name type="scientific">Brevibacillus laterosporus</name>
    <name type="common">Bacillus laterosporus</name>
    <dbReference type="NCBI Taxonomy" id="1465"/>
    <lineage>
        <taxon>Bacteria</taxon>
        <taxon>Bacillati</taxon>
        <taxon>Bacillota</taxon>
        <taxon>Bacilli</taxon>
        <taxon>Bacillales</taxon>
        <taxon>Paenibacillaceae</taxon>
        <taxon>Brevibacillus</taxon>
    </lineage>
</organism>
<feature type="compositionally biased region" description="Basic and acidic residues" evidence="1">
    <location>
        <begin position="8"/>
        <end position="20"/>
    </location>
</feature>
<dbReference type="Proteomes" id="UP001077662">
    <property type="component" value="Unassembled WGS sequence"/>
</dbReference>
<reference evidence="2" key="1">
    <citation type="submission" date="2022-09" db="EMBL/GenBank/DDBJ databases">
        <title>Genome analysis and characterization of larvicidal activity of Brevibacillus strains.</title>
        <authorList>
            <person name="Patrusheva E.V."/>
            <person name="Izotova A.O."/>
            <person name="Toshchakov S.V."/>
            <person name="Sineoky S.P."/>
        </authorList>
    </citation>
    <scope>NUCLEOTIDE SEQUENCE</scope>
    <source>
        <strain evidence="2">VKPM_B-13247</strain>
    </source>
</reference>
<dbReference type="RefSeq" id="WP_018673609.1">
    <property type="nucleotide sequence ID" value="NZ_CP032410.1"/>
</dbReference>
<name>A0AAP3DHG6_BRELA</name>
<gene>
    <name evidence="2" type="ORF">O0554_16935</name>
</gene>
<evidence type="ECO:0000313" key="2">
    <source>
        <dbReference type="EMBL" id="MCZ0808579.1"/>
    </source>
</evidence>
<proteinExistence type="predicted"/>
<sequence>MGIGTGKNVDRSRGWIEKANDITPKTTQHNASTTKEKQNGNGGGRNA</sequence>
<feature type="region of interest" description="Disordered" evidence="1">
    <location>
        <begin position="1"/>
        <end position="47"/>
    </location>
</feature>
<accession>A0AAP3DHG6</accession>
<dbReference type="EMBL" id="JAPTNE010000022">
    <property type="protein sequence ID" value="MCZ0808579.1"/>
    <property type="molecule type" value="Genomic_DNA"/>
</dbReference>
<dbReference type="GeneID" id="61081518"/>
<evidence type="ECO:0000313" key="3">
    <source>
        <dbReference type="Proteomes" id="UP001077662"/>
    </source>
</evidence>
<comment type="caution">
    <text evidence="2">The sequence shown here is derived from an EMBL/GenBank/DDBJ whole genome shotgun (WGS) entry which is preliminary data.</text>
</comment>
<protein>
    <submittedName>
        <fullName evidence="2">Uncharacterized protein</fullName>
    </submittedName>
</protein>
<feature type="compositionally biased region" description="Polar residues" evidence="1">
    <location>
        <begin position="23"/>
        <end position="33"/>
    </location>
</feature>
<evidence type="ECO:0000256" key="1">
    <source>
        <dbReference type="SAM" id="MobiDB-lite"/>
    </source>
</evidence>